<organism evidence="2 3">
    <name type="scientific">Moheibacter lacus</name>
    <dbReference type="NCBI Taxonomy" id="2745851"/>
    <lineage>
        <taxon>Bacteria</taxon>
        <taxon>Pseudomonadati</taxon>
        <taxon>Bacteroidota</taxon>
        <taxon>Flavobacteriia</taxon>
        <taxon>Flavobacteriales</taxon>
        <taxon>Weeksellaceae</taxon>
        <taxon>Moheibacter</taxon>
    </lineage>
</organism>
<dbReference type="Gene3D" id="3.90.320.10">
    <property type="match status" value="1"/>
</dbReference>
<dbReference type="AlphaFoldDB" id="A0A838ZFA9"/>
<dbReference type="InterPro" id="IPR011335">
    <property type="entry name" value="Restrct_endonuc-II-like"/>
</dbReference>
<protein>
    <submittedName>
        <fullName evidence="2">PD-(D/E)XK nuclease family protein</fullName>
    </submittedName>
</protein>
<keyword evidence="3" id="KW-1185">Reference proteome</keyword>
<accession>A0A838ZFA9</accession>
<dbReference type="EMBL" id="JACDZE010000001">
    <property type="protein sequence ID" value="MBA5628421.1"/>
    <property type="molecule type" value="Genomic_DNA"/>
</dbReference>
<dbReference type="InterPro" id="IPR027417">
    <property type="entry name" value="P-loop_NTPase"/>
</dbReference>
<name>A0A838ZFA9_9FLAO</name>
<feature type="domain" description="PD-(D/E)XK endonuclease-like" evidence="1">
    <location>
        <begin position="631"/>
        <end position="895"/>
    </location>
</feature>
<reference evidence="2 3" key="1">
    <citation type="submission" date="2020-07" db="EMBL/GenBank/DDBJ databases">
        <title>Moheibacter lacus sp. nov., a member of the family Flavobacteriaceae isolated from freshwater lake sediment.</title>
        <authorList>
            <person name="Liu Y."/>
        </authorList>
    </citation>
    <scope>NUCLEOTIDE SEQUENCE [LARGE SCALE GENOMIC DNA]</scope>
    <source>
        <strain evidence="2 3">BDHS18</strain>
    </source>
</reference>
<dbReference type="RefSeq" id="WP_182042021.1">
    <property type="nucleotide sequence ID" value="NZ_JACDZE010000001.1"/>
</dbReference>
<dbReference type="SUPFAM" id="SSF52540">
    <property type="entry name" value="P-loop containing nucleoside triphosphate hydrolases"/>
    <property type="match status" value="1"/>
</dbReference>
<proteinExistence type="predicted"/>
<dbReference type="InterPro" id="IPR038726">
    <property type="entry name" value="PDDEXK_AddAB-type"/>
</dbReference>
<gene>
    <name evidence="2" type="ORF">HU137_01400</name>
</gene>
<sequence>MEKFIDKVVAQLIQNQKSFENTTIILPGNRAILFFRKSFQKNLRNALLPQFVSIDDFISSLSDLQVVSQIQYWFSAYEAYLKIAEKPLLFEEFLKWIPTLQKDFDDIQTSLVDPNQIFDYLVSLERIKKWGQEELEIGSNDLMKNHLQFWEMAKKLFFQLNGDLENKGLGYRGLLYKKAVENLPEFIESQTNELVFVGLNALSNAEKKIVFELEKSGQAKLFWDADRYYLEDSNQEAGYFLRKYKSSLSEWNWEFDHFSQPKNIEVTGIGKRVGQAKYLHQILEKIPEDEYTETAVVLAEETLLPAVLSSVPEKIPKVNITMGFPLNKATMAYFFRSVFELQMNREKLGNGKTYYFKNVLDILDSSILKEKSGAAEKLSLKIRRENYIFSTPKFLKEQLKGSVFSDFFNVPENCSFFVDELQRWIDAQMESADIQVNELDKEYLYRFSLLFAQLKKELNDYPHIQDFKTLYVLYNRLLQNETISFVGEPLEGLQIVGLLETRLLDFKNIILLSANDGILPPGRVENSFIPYDIRQEMGLNTFMENDAVFAYHFYRLMQRAETIQLVYNSEPDVFGSGEKSRFITQMEIESGHEIGHQIALPKFESLDHQELVIHKSEEVQKALENWIEQGISPSSLNSYLRNPIEFYQQKVLNLEEFEEAEETVGARILGNIVHKSLEELYKNLLGKILIPADISPLIKNLEPVVEKYFKDEYKSEDFKRGKNFLVYKIVYSFVENVLKNDLKIAEESELVILSLEEKYEVDFKLETGKIVKLKGYIDRIDAINGQKRVIDYKTGYLNETELKITSEKVPKVFLEGGFSKALQLFLYAQLFFGKHENQYVQFGIYPLKYPKKGVVPLDFEKEAFLDNQILNEIKSPLNNLIEEILNPEIPFVESRESILNDLSESEFQ</sequence>
<evidence type="ECO:0000313" key="2">
    <source>
        <dbReference type="EMBL" id="MBA5628421.1"/>
    </source>
</evidence>
<comment type="caution">
    <text evidence="2">The sequence shown here is derived from an EMBL/GenBank/DDBJ whole genome shotgun (WGS) entry which is preliminary data.</text>
</comment>
<dbReference type="InterPro" id="IPR011604">
    <property type="entry name" value="PDDEXK-like_dom_sf"/>
</dbReference>
<dbReference type="SUPFAM" id="SSF52980">
    <property type="entry name" value="Restriction endonuclease-like"/>
    <property type="match status" value="1"/>
</dbReference>
<evidence type="ECO:0000313" key="3">
    <source>
        <dbReference type="Proteomes" id="UP000552241"/>
    </source>
</evidence>
<dbReference type="Proteomes" id="UP000552241">
    <property type="component" value="Unassembled WGS sequence"/>
</dbReference>
<evidence type="ECO:0000259" key="1">
    <source>
        <dbReference type="Pfam" id="PF12705"/>
    </source>
</evidence>
<dbReference type="Pfam" id="PF12705">
    <property type="entry name" value="PDDEXK_1"/>
    <property type="match status" value="1"/>
</dbReference>